<feature type="compositionally biased region" description="Polar residues" evidence="1">
    <location>
        <begin position="76"/>
        <end position="87"/>
    </location>
</feature>
<feature type="compositionally biased region" description="Polar residues" evidence="1">
    <location>
        <begin position="38"/>
        <end position="50"/>
    </location>
</feature>
<feature type="compositionally biased region" description="Polar residues" evidence="1">
    <location>
        <begin position="248"/>
        <end position="271"/>
    </location>
</feature>
<keyword evidence="3" id="KW-1185">Reference proteome</keyword>
<feature type="compositionally biased region" description="Acidic residues" evidence="1">
    <location>
        <begin position="422"/>
        <end position="443"/>
    </location>
</feature>
<feature type="region of interest" description="Disordered" evidence="1">
    <location>
        <begin position="220"/>
        <end position="311"/>
    </location>
</feature>
<accession>A0A5Q4BLC7</accession>
<name>A0A5Q4BLC7_9PEZI</name>
<feature type="region of interest" description="Disordered" evidence="1">
    <location>
        <begin position="412"/>
        <end position="459"/>
    </location>
</feature>
<protein>
    <submittedName>
        <fullName evidence="2">Uncharacterized protein</fullName>
    </submittedName>
</protein>
<dbReference type="AlphaFoldDB" id="A0A5Q4BLC7"/>
<comment type="caution">
    <text evidence="2">The sequence shown here is derived from an EMBL/GenBank/DDBJ whole genome shotgun (WGS) entry which is preliminary data.</text>
</comment>
<reference evidence="2 3" key="1">
    <citation type="journal article" date="2019" name="Sci. Rep.">
        <title>Colletotrichum shisoi sp. nov., an anthracnose pathogen of Perilla frutescens in Japan: molecular phylogenetic, morphological and genomic evidence.</title>
        <authorList>
            <person name="Gan P."/>
            <person name="Tsushima A."/>
            <person name="Hiroyama R."/>
            <person name="Narusaka M."/>
            <person name="Takano Y."/>
            <person name="Narusaka Y."/>
            <person name="Kawaradani M."/>
            <person name="Damm U."/>
            <person name="Shirasu K."/>
        </authorList>
    </citation>
    <scope>NUCLEOTIDE SEQUENCE [LARGE SCALE GENOMIC DNA]</scope>
    <source>
        <strain evidence="2 3">PG-2018a</strain>
    </source>
</reference>
<dbReference type="OrthoDB" id="4840416at2759"/>
<organism evidence="2 3">
    <name type="scientific">Colletotrichum shisoi</name>
    <dbReference type="NCBI Taxonomy" id="2078593"/>
    <lineage>
        <taxon>Eukaryota</taxon>
        <taxon>Fungi</taxon>
        <taxon>Dikarya</taxon>
        <taxon>Ascomycota</taxon>
        <taxon>Pezizomycotina</taxon>
        <taxon>Sordariomycetes</taxon>
        <taxon>Hypocreomycetidae</taxon>
        <taxon>Glomerellales</taxon>
        <taxon>Glomerellaceae</taxon>
        <taxon>Colletotrichum</taxon>
        <taxon>Colletotrichum destructivum species complex</taxon>
    </lineage>
</organism>
<feature type="region of interest" description="Disordered" evidence="1">
    <location>
        <begin position="26"/>
        <end position="92"/>
    </location>
</feature>
<feature type="region of interest" description="Disordered" evidence="1">
    <location>
        <begin position="338"/>
        <end position="388"/>
    </location>
</feature>
<dbReference type="Proteomes" id="UP000326340">
    <property type="component" value="Unassembled WGS sequence"/>
</dbReference>
<feature type="compositionally biased region" description="Basic and acidic residues" evidence="1">
    <location>
        <begin position="220"/>
        <end position="234"/>
    </location>
</feature>
<evidence type="ECO:0000256" key="1">
    <source>
        <dbReference type="SAM" id="MobiDB-lite"/>
    </source>
</evidence>
<evidence type="ECO:0000313" key="2">
    <source>
        <dbReference type="EMBL" id="TQN67591.1"/>
    </source>
</evidence>
<gene>
    <name evidence="2" type="ORF">CSHISOI_07957</name>
</gene>
<dbReference type="EMBL" id="PUHP01000881">
    <property type="protein sequence ID" value="TQN67591.1"/>
    <property type="molecule type" value="Genomic_DNA"/>
</dbReference>
<proteinExistence type="predicted"/>
<evidence type="ECO:0000313" key="3">
    <source>
        <dbReference type="Proteomes" id="UP000326340"/>
    </source>
</evidence>
<sequence>MASQNDKINKDPEGVRRILWPAVHPMTKLSEEKRQHENPANNFQQQQTGALASVGDGRQDVFLSGLKETNREMKPVNSSQRQSSVGSGLTDEERRDAFLADLYEGPYANMGQPIDELYDGPYGHMSRPGPAQFHEGPYAMDRPILMPVSRLGRAAFPGAKARMIPGSLENGYPSGGFHNSSAVVLGEPATPGDNASVSTPIHIRALPAGEAPRYNKAIRLEKDENNGMDIDPKETGSTTGNVHHFDSSPKNLLTPGMQSTTVIGAQTNSTMDTDEKETDRAFSTPSPPPPGLHWNEGPFGATPDRPRTVKTAPATMLGYDDMEMSPTVRRQMERLRITSGIASHPGRVTDPDMFGRPSSHPQGPRPYLPGMRVPQTPTKGKRGRCEFENTNTLSGKDVAREREIMARYIAAAAKDEGKNMMDDDDDSEMDGDHDEDDEEDDEDTPKASVLNCRMAIDEE</sequence>